<keyword evidence="3" id="KW-0804">Transcription</keyword>
<dbReference type="PROSITE" id="PS50043">
    <property type="entry name" value="HTH_LUXR_2"/>
    <property type="match status" value="1"/>
</dbReference>
<reference evidence="5 6" key="1">
    <citation type="submission" date="2014-06" db="EMBL/GenBank/DDBJ databases">
        <authorList>
            <person name="Urmite Genomes Urmite Genomes"/>
        </authorList>
    </citation>
    <scope>NUCLEOTIDE SEQUENCE [LARGE SCALE GENOMIC DNA]</scope>
</reference>
<dbReference type="Proteomes" id="UP000044071">
    <property type="component" value="Unassembled WGS sequence"/>
</dbReference>
<dbReference type="RefSeq" id="WP_043874222.1">
    <property type="nucleotide sequence ID" value="NZ_CCVW01000002.1"/>
</dbReference>
<dbReference type="GO" id="GO:0006355">
    <property type="term" value="P:regulation of DNA-templated transcription"/>
    <property type="evidence" value="ECO:0007669"/>
    <property type="project" value="InterPro"/>
</dbReference>
<dbReference type="InterPro" id="IPR013656">
    <property type="entry name" value="PAS_4"/>
</dbReference>
<dbReference type="CDD" id="cd06170">
    <property type="entry name" value="LuxR_C_like"/>
    <property type="match status" value="1"/>
</dbReference>
<dbReference type="STRING" id="1034943.BN59_02023"/>
<gene>
    <name evidence="5" type="ORF">BN59_02023</name>
</gene>
<name>A0A078L0Z9_9GAMM</name>
<dbReference type="Gene3D" id="3.30.450.20">
    <property type="entry name" value="PAS domain"/>
    <property type="match status" value="1"/>
</dbReference>
<dbReference type="EMBL" id="CCSB01000002">
    <property type="protein sequence ID" value="CDZ77733.1"/>
    <property type="molecule type" value="Genomic_DNA"/>
</dbReference>
<keyword evidence="1" id="KW-0805">Transcription regulation</keyword>
<dbReference type="PANTHER" id="PTHR44688">
    <property type="entry name" value="DNA-BINDING TRANSCRIPTIONAL ACTIVATOR DEVR_DOSR"/>
    <property type="match status" value="1"/>
</dbReference>
<evidence type="ECO:0000259" key="4">
    <source>
        <dbReference type="PROSITE" id="PS50043"/>
    </source>
</evidence>
<dbReference type="Pfam" id="PF08448">
    <property type="entry name" value="PAS_4"/>
    <property type="match status" value="1"/>
</dbReference>
<dbReference type="Pfam" id="PF00196">
    <property type="entry name" value="GerE"/>
    <property type="match status" value="1"/>
</dbReference>
<dbReference type="SUPFAM" id="SSF55785">
    <property type="entry name" value="PYP-like sensor domain (PAS domain)"/>
    <property type="match status" value="1"/>
</dbReference>
<evidence type="ECO:0000313" key="5">
    <source>
        <dbReference type="EMBL" id="CDZ77733.1"/>
    </source>
</evidence>
<evidence type="ECO:0000256" key="3">
    <source>
        <dbReference type="ARBA" id="ARBA00023163"/>
    </source>
</evidence>
<dbReference type="GO" id="GO:0003677">
    <property type="term" value="F:DNA binding"/>
    <property type="evidence" value="ECO:0007669"/>
    <property type="project" value="UniProtKB-KW"/>
</dbReference>
<dbReference type="Gene3D" id="1.10.10.10">
    <property type="entry name" value="Winged helix-like DNA-binding domain superfamily/Winged helix DNA-binding domain"/>
    <property type="match status" value="1"/>
</dbReference>
<dbReference type="AlphaFoldDB" id="A0A078L0Z9"/>
<dbReference type="InterPro" id="IPR000792">
    <property type="entry name" value="Tscrpt_reg_LuxR_C"/>
</dbReference>
<dbReference type="SMART" id="SM00421">
    <property type="entry name" value="HTH_LUXR"/>
    <property type="match status" value="1"/>
</dbReference>
<accession>A0A078L0Z9</accession>
<dbReference type="eggNOG" id="COG3829">
    <property type="taxonomic scope" value="Bacteria"/>
</dbReference>
<keyword evidence="2 5" id="KW-0238">DNA-binding</keyword>
<organism evidence="5 6">
    <name type="scientific">Legionella massiliensis</name>
    <dbReference type="NCBI Taxonomy" id="1034943"/>
    <lineage>
        <taxon>Bacteria</taxon>
        <taxon>Pseudomonadati</taxon>
        <taxon>Pseudomonadota</taxon>
        <taxon>Gammaproteobacteria</taxon>
        <taxon>Legionellales</taxon>
        <taxon>Legionellaceae</taxon>
        <taxon>Legionella</taxon>
    </lineage>
</organism>
<evidence type="ECO:0000313" key="6">
    <source>
        <dbReference type="Proteomes" id="UP000044071"/>
    </source>
</evidence>
<dbReference type="PRINTS" id="PR00038">
    <property type="entry name" value="HTHLUXR"/>
</dbReference>
<evidence type="ECO:0000256" key="2">
    <source>
        <dbReference type="ARBA" id="ARBA00023125"/>
    </source>
</evidence>
<dbReference type="InterPro" id="IPR016032">
    <property type="entry name" value="Sig_transdc_resp-reg_C-effctor"/>
</dbReference>
<dbReference type="SUPFAM" id="SSF46894">
    <property type="entry name" value="C-terminal effector domain of the bipartite response regulators"/>
    <property type="match status" value="1"/>
</dbReference>
<evidence type="ECO:0000256" key="1">
    <source>
        <dbReference type="ARBA" id="ARBA00023015"/>
    </source>
</evidence>
<feature type="domain" description="HTH luxR-type" evidence="4">
    <location>
        <begin position="131"/>
        <end position="196"/>
    </location>
</feature>
<sequence>MSPYLPHMLNMISSNSINLASYSLLDGSVFIKDRMGRYLWANSFFINCSAGHNSLGEITYKRDNDFPWHEYADELRANDKAVFEAKQGQSHYEQIVRYDGTFVNILTRKSPLAAQNGELIGLIGMSIALPSTQGIAKLTKRERECVSFLAKGYSTKKIAKQLTLSPRTVETHLQQAKDKTSVATRAELIALFCRFVPYC</sequence>
<dbReference type="PANTHER" id="PTHR44688:SF16">
    <property type="entry name" value="DNA-BINDING TRANSCRIPTIONAL ACTIVATOR DEVR_DOSR"/>
    <property type="match status" value="1"/>
</dbReference>
<proteinExistence type="predicted"/>
<dbReference type="InterPro" id="IPR036388">
    <property type="entry name" value="WH-like_DNA-bd_sf"/>
</dbReference>
<protein>
    <submittedName>
        <fullName evidence="5">DNA-binding transcriptional activator UhpA</fullName>
    </submittedName>
</protein>
<dbReference type="InterPro" id="IPR035965">
    <property type="entry name" value="PAS-like_dom_sf"/>
</dbReference>
<keyword evidence="6" id="KW-1185">Reference proteome</keyword>
<dbReference type="OrthoDB" id="5654355at2"/>